<evidence type="ECO:0000313" key="3">
    <source>
        <dbReference type="Proteomes" id="UP000000657"/>
    </source>
</evidence>
<dbReference type="EMBL" id="CT573213">
    <property type="protein sequence ID" value="CAJ62603.1"/>
    <property type="molecule type" value="Genomic_DNA"/>
</dbReference>
<proteinExistence type="predicted"/>
<accession>Q0RIR3</accession>
<dbReference type="AlphaFoldDB" id="Q0RIR3"/>
<dbReference type="KEGG" id="fal:FRAAL3960"/>
<feature type="region of interest" description="Disordered" evidence="1">
    <location>
        <begin position="1"/>
        <end position="71"/>
    </location>
</feature>
<evidence type="ECO:0000313" key="2">
    <source>
        <dbReference type="EMBL" id="CAJ62603.1"/>
    </source>
</evidence>
<evidence type="ECO:0000256" key="1">
    <source>
        <dbReference type="SAM" id="MobiDB-lite"/>
    </source>
</evidence>
<feature type="compositionally biased region" description="Polar residues" evidence="1">
    <location>
        <begin position="46"/>
        <end position="59"/>
    </location>
</feature>
<feature type="compositionally biased region" description="Basic and acidic residues" evidence="1">
    <location>
        <begin position="62"/>
        <end position="71"/>
    </location>
</feature>
<dbReference type="STRING" id="326424.FRAAL3960"/>
<reference evidence="2 3" key="1">
    <citation type="journal article" date="2007" name="Genome Res.">
        <title>Genome characteristics of facultatively symbiotic Frankia sp. strains reflect host range and host plant biogeography.</title>
        <authorList>
            <person name="Normand P."/>
            <person name="Lapierre P."/>
            <person name="Tisa L.S."/>
            <person name="Gogarten J.P."/>
            <person name="Alloisio N."/>
            <person name="Bagnarol E."/>
            <person name="Bassi C.A."/>
            <person name="Berry A.M."/>
            <person name="Bickhart D.M."/>
            <person name="Choisne N."/>
            <person name="Couloux A."/>
            <person name="Cournoyer B."/>
            <person name="Cruveiller S."/>
            <person name="Daubin V."/>
            <person name="Demange N."/>
            <person name="Francino M.P."/>
            <person name="Goltsman E."/>
            <person name="Huang Y."/>
            <person name="Kopp O.R."/>
            <person name="Labarre L."/>
            <person name="Lapidus A."/>
            <person name="Lavire C."/>
            <person name="Marechal J."/>
            <person name="Martinez M."/>
            <person name="Mastronunzio J.E."/>
            <person name="Mullin B.C."/>
            <person name="Niemann J."/>
            <person name="Pujic P."/>
            <person name="Rawnsley T."/>
            <person name="Rouy Z."/>
            <person name="Schenowitz C."/>
            <person name="Sellstedt A."/>
            <person name="Tavares F."/>
            <person name="Tomkins J.P."/>
            <person name="Vallenet D."/>
            <person name="Valverde C."/>
            <person name="Wall L.G."/>
            <person name="Wang Y."/>
            <person name="Medigue C."/>
            <person name="Benson D.R."/>
        </authorList>
    </citation>
    <scope>NUCLEOTIDE SEQUENCE [LARGE SCALE GENOMIC DNA]</scope>
    <source>
        <strain evidence="3">DSM 45986 / CECT 9034 / ACN14a</strain>
    </source>
</reference>
<dbReference type="Proteomes" id="UP000000657">
    <property type="component" value="Chromosome"/>
</dbReference>
<gene>
    <name evidence="2" type="ordered locus">FRAAL3960</name>
</gene>
<organism evidence="2 3">
    <name type="scientific">Frankia alni (strain DSM 45986 / CECT 9034 / ACN14a)</name>
    <dbReference type="NCBI Taxonomy" id="326424"/>
    <lineage>
        <taxon>Bacteria</taxon>
        <taxon>Bacillati</taxon>
        <taxon>Actinomycetota</taxon>
        <taxon>Actinomycetes</taxon>
        <taxon>Frankiales</taxon>
        <taxon>Frankiaceae</taxon>
        <taxon>Frankia</taxon>
    </lineage>
</organism>
<name>Q0RIR3_FRAAA</name>
<feature type="compositionally biased region" description="Basic residues" evidence="1">
    <location>
        <begin position="1"/>
        <end position="13"/>
    </location>
</feature>
<protein>
    <submittedName>
        <fullName evidence="2">Uncharacterized protein</fullName>
    </submittedName>
</protein>
<sequence>MAAGRNMRKHAGRSRSSVVPAGAHFPVLGSPPGRMFPVTARHVGTSRPNLTSDVTSGRHVTSRRDVTSDGR</sequence>
<keyword evidence="3" id="KW-1185">Reference proteome</keyword>
<dbReference type="HOGENOM" id="CLU_2734142_0_0_11"/>